<dbReference type="InterPro" id="IPR044217">
    <property type="entry name" value="CLPT1/2"/>
</dbReference>
<sequence length="179" mass="18860">MFERFTPEARQVVEGAQQQARELRSDRVGTEHLLLALLTRQGTTASTALGRHGLTREAVAADIVRLTGGEELDAAALTSLGIDLDAVRSSVEASFGVGALDGPGARSARTGHIPFTPGAKKVLELSLREAIAGKSRSITDGHVLLGLIREGQGLASTVLHDRGVDLPALREDVRLASKP</sequence>
<organism evidence="3 4">
    <name type="scientific">Blastococcus aggregatus</name>
    <dbReference type="NCBI Taxonomy" id="38502"/>
    <lineage>
        <taxon>Bacteria</taxon>
        <taxon>Bacillati</taxon>
        <taxon>Actinomycetota</taxon>
        <taxon>Actinomycetes</taxon>
        <taxon>Geodermatophilales</taxon>
        <taxon>Geodermatophilaceae</taxon>
        <taxon>Blastococcus</taxon>
    </lineage>
</organism>
<evidence type="ECO:0000313" key="4">
    <source>
        <dbReference type="Proteomes" id="UP000219435"/>
    </source>
</evidence>
<dbReference type="Pfam" id="PF02861">
    <property type="entry name" value="Clp_N"/>
    <property type="match status" value="2"/>
</dbReference>
<dbReference type="PANTHER" id="PTHR47016">
    <property type="entry name" value="ATP-DEPENDENT CLP PROTEASE ATP-BINDING SUBUNIT CLPT1, CHLOROPLASTIC"/>
    <property type="match status" value="1"/>
</dbReference>
<dbReference type="OrthoDB" id="3628183at2"/>
<dbReference type="InterPro" id="IPR036628">
    <property type="entry name" value="Clp_N_dom_sf"/>
</dbReference>
<dbReference type="InterPro" id="IPR004176">
    <property type="entry name" value="Clp_R_N"/>
</dbReference>
<evidence type="ECO:0000259" key="2">
    <source>
        <dbReference type="PROSITE" id="PS51903"/>
    </source>
</evidence>
<proteinExistence type="predicted"/>
<dbReference type="SUPFAM" id="SSF81923">
    <property type="entry name" value="Double Clp-N motif"/>
    <property type="match status" value="2"/>
</dbReference>
<feature type="domain" description="Clp R" evidence="2">
    <location>
        <begin position="2"/>
        <end position="179"/>
    </location>
</feature>
<dbReference type="AlphaFoldDB" id="A0A285VHN3"/>
<keyword evidence="1" id="KW-0677">Repeat</keyword>
<dbReference type="PROSITE" id="PS51903">
    <property type="entry name" value="CLP_R"/>
    <property type="match status" value="1"/>
</dbReference>
<keyword evidence="4" id="KW-1185">Reference proteome</keyword>
<reference evidence="4" key="1">
    <citation type="submission" date="2017-08" db="EMBL/GenBank/DDBJ databases">
        <authorList>
            <person name="Varghese N."/>
            <person name="Submissions S."/>
        </authorList>
    </citation>
    <scope>NUCLEOTIDE SEQUENCE [LARGE SCALE GENOMIC DNA]</scope>
    <source>
        <strain evidence="4">DSM 4725</strain>
    </source>
</reference>
<accession>A0A285VHN3</accession>
<gene>
    <name evidence="3" type="ORF">SAMN05660748_4124</name>
</gene>
<protein>
    <submittedName>
        <fullName evidence="3">Clp amino terminal domain-containing protein, pathogenicity island component</fullName>
    </submittedName>
</protein>
<dbReference type="Proteomes" id="UP000219435">
    <property type="component" value="Unassembled WGS sequence"/>
</dbReference>
<dbReference type="Gene3D" id="1.10.1780.10">
    <property type="entry name" value="Clp, N-terminal domain"/>
    <property type="match status" value="2"/>
</dbReference>
<dbReference type="RefSeq" id="WP_097196867.1">
    <property type="nucleotide sequence ID" value="NZ_OBQI01000007.1"/>
</dbReference>
<evidence type="ECO:0000256" key="1">
    <source>
        <dbReference type="PROSITE-ProRule" id="PRU01251"/>
    </source>
</evidence>
<dbReference type="PANTHER" id="PTHR47016:SF5">
    <property type="entry name" value="CLP DOMAIN SUPERFAMILY PROTEIN"/>
    <property type="match status" value="1"/>
</dbReference>
<name>A0A285VHN3_9ACTN</name>
<evidence type="ECO:0000313" key="3">
    <source>
        <dbReference type="EMBL" id="SOC52696.1"/>
    </source>
</evidence>
<dbReference type="EMBL" id="OBQI01000007">
    <property type="protein sequence ID" value="SOC52696.1"/>
    <property type="molecule type" value="Genomic_DNA"/>
</dbReference>